<evidence type="ECO:0000256" key="2">
    <source>
        <dbReference type="ARBA" id="ARBA00022448"/>
    </source>
</evidence>
<evidence type="ECO:0000256" key="4">
    <source>
        <dbReference type="ARBA" id="ARBA00022989"/>
    </source>
</evidence>
<evidence type="ECO:0000313" key="7">
    <source>
        <dbReference type="EMBL" id="OPX44252.1"/>
    </source>
</evidence>
<organism evidence="7 8">
    <name type="scientific">Ruminiclostridium hungatei</name>
    <name type="common">Clostridium hungatei</name>
    <dbReference type="NCBI Taxonomy" id="48256"/>
    <lineage>
        <taxon>Bacteria</taxon>
        <taxon>Bacillati</taxon>
        <taxon>Bacillota</taxon>
        <taxon>Clostridia</taxon>
        <taxon>Eubacteriales</taxon>
        <taxon>Oscillospiraceae</taxon>
        <taxon>Ruminiclostridium</taxon>
    </lineage>
</organism>
<reference evidence="7 8" key="1">
    <citation type="submission" date="2017-03" db="EMBL/GenBank/DDBJ databases">
        <title>Genome sequence of Clostridium hungatei DSM 14427.</title>
        <authorList>
            <person name="Poehlein A."/>
            <person name="Daniel R."/>
        </authorList>
    </citation>
    <scope>NUCLEOTIDE SEQUENCE [LARGE SCALE GENOMIC DNA]</scope>
    <source>
        <strain evidence="7 8">DSM 14427</strain>
    </source>
</reference>
<dbReference type="Proteomes" id="UP000191554">
    <property type="component" value="Unassembled WGS sequence"/>
</dbReference>
<keyword evidence="8" id="KW-1185">Reference proteome</keyword>
<feature type="transmembrane region" description="Helical" evidence="6">
    <location>
        <begin position="39"/>
        <end position="58"/>
    </location>
</feature>
<dbReference type="GO" id="GO:0035435">
    <property type="term" value="P:phosphate ion transmembrane transport"/>
    <property type="evidence" value="ECO:0007669"/>
    <property type="project" value="TreeGrafter"/>
</dbReference>
<feature type="transmembrane region" description="Helical" evidence="6">
    <location>
        <begin position="106"/>
        <end position="126"/>
    </location>
</feature>
<proteinExistence type="predicted"/>
<protein>
    <submittedName>
        <fullName evidence="7">Low-affinity inorganic phosphate transporter 1</fullName>
    </submittedName>
</protein>
<gene>
    <name evidence="7" type="primary">pitA</name>
    <name evidence="7" type="ORF">CLHUN_18060</name>
</gene>
<dbReference type="PANTHER" id="PTHR11101:SF80">
    <property type="entry name" value="PHOSPHATE TRANSPORTER"/>
    <property type="match status" value="1"/>
</dbReference>
<dbReference type="PANTHER" id="PTHR11101">
    <property type="entry name" value="PHOSPHATE TRANSPORTER"/>
    <property type="match status" value="1"/>
</dbReference>
<dbReference type="InterPro" id="IPR001204">
    <property type="entry name" value="Phos_transporter"/>
</dbReference>
<feature type="transmembrane region" description="Helical" evidence="6">
    <location>
        <begin position="79"/>
        <end position="100"/>
    </location>
</feature>
<dbReference type="Pfam" id="PF01384">
    <property type="entry name" value="PHO4"/>
    <property type="match status" value="1"/>
</dbReference>
<dbReference type="EMBL" id="MZGX01000010">
    <property type="protein sequence ID" value="OPX44252.1"/>
    <property type="molecule type" value="Genomic_DNA"/>
</dbReference>
<dbReference type="GO" id="GO:0005315">
    <property type="term" value="F:phosphate transmembrane transporter activity"/>
    <property type="evidence" value="ECO:0007669"/>
    <property type="project" value="InterPro"/>
</dbReference>
<dbReference type="AlphaFoldDB" id="A0A1V4SK20"/>
<dbReference type="OrthoDB" id="9779554at2"/>
<evidence type="ECO:0000256" key="5">
    <source>
        <dbReference type="ARBA" id="ARBA00023136"/>
    </source>
</evidence>
<dbReference type="RefSeq" id="WP_080064252.1">
    <property type="nucleotide sequence ID" value="NZ_MZGX01000010.1"/>
</dbReference>
<comment type="subcellular location">
    <subcellularLocation>
        <location evidence="1">Membrane</location>
        <topology evidence="1">Multi-pass membrane protein</topology>
    </subcellularLocation>
</comment>
<evidence type="ECO:0000256" key="1">
    <source>
        <dbReference type="ARBA" id="ARBA00004141"/>
    </source>
</evidence>
<evidence type="ECO:0000256" key="3">
    <source>
        <dbReference type="ARBA" id="ARBA00022692"/>
    </source>
</evidence>
<feature type="transmembrane region" description="Helical" evidence="6">
    <location>
        <begin position="219"/>
        <end position="240"/>
    </location>
</feature>
<accession>A0A1V4SK20</accession>
<name>A0A1V4SK20_RUMHU</name>
<dbReference type="STRING" id="48256.CLHUN_18060"/>
<keyword evidence="2" id="KW-0813">Transport</keyword>
<comment type="caution">
    <text evidence="7">The sequence shown here is derived from an EMBL/GenBank/DDBJ whole genome shotgun (WGS) entry which is preliminary data.</text>
</comment>
<sequence>MLSVSLVVVVLLALGFDFINGFHDTANSIATSVSTRVLSPRQAIIMSAILNFVGALTSSKVAKTISTGLVDGEMIKVQYVIIATLIAAIIWDLITWYFGIPSSSSHALIGALVGSSIAYSGGLSIVKWQGVLDKVIIPLITSPVIGFGMGFLFMTLLYRLLRNLTPTFINKWFSKLQILSAAFMAYSHGNNDAQKSMGIITLALVGVGLNGGHTDVQPWVMIACAISMALGTSIGGWKIIKTMGVNMIRLQPIGGFAAETGAAIVIETMTHFGAPVSTTHVISTSIMGVGASKRLSAVKWALARNIVWAWIITIPITALMGAFITTIFKLFA</sequence>
<dbReference type="GO" id="GO:0016020">
    <property type="term" value="C:membrane"/>
    <property type="evidence" value="ECO:0007669"/>
    <property type="project" value="UniProtKB-SubCell"/>
</dbReference>
<keyword evidence="3 6" id="KW-0812">Transmembrane</keyword>
<keyword evidence="5 6" id="KW-0472">Membrane</keyword>
<feature type="transmembrane region" description="Helical" evidence="6">
    <location>
        <begin position="135"/>
        <end position="160"/>
    </location>
</feature>
<evidence type="ECO:0000313" key="8">
    <source>
        <dbReference type="Proteomes" id="UP000191554"/>
    </source>
</evidence>
<keyword evidence="4 6" id="KW-1133">Transmembrane helix</keyword>
<feature type="transmembrane region" description="Helical" evidence="6">
    <location>
        <begin position="307"/>
        <end position="331"/>
    </location>
</feature>
<evidence type="ECO:0000256" key="6">
    <source>
        <dbReference type="SAM" id="Phobius"/>
    </source>
</evidence>